<proteinExistence type="predicted"/>
<name>A0ABP0E4Z1_9PEZI</name>
<dbReference type="Proteomes" id="UP001642501">
    <property type="component" value="Unassembled WGS sequence"/>
</dbReference>
<accession>A0ABP0E4Z1</accession>
<sequence>MMSPDLVAADLGREYAFNSGTNKSAASTPVPTQNAVEVPTEGTNKKSKSQKKKDRKKARNAAASSAKNVPGASTDVEMTGYDTPSPVTSAKVSEKPASARQSPAASTTSGNAAITPRHAAAKVTASSIAPRTAPRTAAVPTAAKTPAKKSWAGVAKSAVTTVAATTPEAAWTVVTGKKSTVTVADSDDKILVLKGAKKLPDPRLLRNTINGSGMMHVVAARLSTKGNAVLTCASPASRQYLEATQH</sequence>
<comment type="caution">
    <text evidence="2">The sequence shown here is derived from an EMBL/GenBank/DDBJ whole genome shotgun (WGS) entry which is preliminary data.</text>
</comment>
<reference evidence="2 3" key="1">
    <citation type="submission" date="2024-01" db="EMBL/GenBank/DDBJ databases">
        <authorList>
            <person name="Allen C."/>
            <person name="Tagirdzhanova G."/>
        </authorList>
    </citation>
    <scope>NUCLEOTIDE SEQUENCE [LARGE SCALE GENOMIC DNA]</scope>
    <source>
        <strain evidence="2 3">CBS 573.63</strain>
    </source>
</reference>
<organism evidence="2 3">
    <name type="scientific">Sporothrix epigloea</name>
    <dbReference type="NCBI Taxonomy" id="1892477"/>
    <lineage>
        <taxon>Eukaryota</taxon>
        <taxon>Fungi</taxon>
        <taxon>Dikarya</taxon>
        <taxon>Ascomycota</taxon>
        <taxon>Pezizomycotina</taxon>
        <taxon>Sordariomycetes</taxon>
        <taxon>Sordariomycetidae</taxon>
        <taxon>Ophiostomatales</taxon>
        <taxon>Ophiostomataceae</taxon>
        <taxon>Sporothrix</taxon>
    </lineage>
</organism>
<feature type="compositionally biased region" description="Basic residues" evidence="1">
    <location>
        <begin position="45"/>
        <end position="59"/>
    </location>
</feature>
<feature type="compositionally biased region" description="Low complexity" evidence="1">
    <location>
        <begin position="129"/>
        <end position="144"/>
    </location>
</feature>
<feature type="non-terminal residue" evidence="2">
    <location>
        <position position="246"/>
    </location>
</feature>
<dbReference type="EMBL" id="CAWUOM010000347">
    <property type="protein sequence ID" value="CAK7275645.1"/>
    <property type="molecule type" value="Genomic_DNA"/>
</dbReference>
<evidence type="ECO:0000313" key="3">
    <source>
        <dbReference type="Proteomes" id="UP001642501"/>
    </source>
</evidence>
<evidence type="ECO:0000256" key="1">
    <source>
        <dbReference type="SAM" id="MobiDB-lite"/>
    </source>
</evidence>
<keyword evidence="3" id="KW-1185">Reference proteome</keyword>
<feature type="region of interest" description="Disordered" evidence="1">
    <location>
        <begin position="19"/>
        <end position="144"/>
    </location>
</feature>
<feature type="compositionally biased region" description="Polar residues" evidence="1">
    <location>
        <begin position="19"/>
        <end position="35"/>
    </location>
</feature>
<gene>
    <name evidence="2" type="ORF">SEPCBS57363_006814</name>
</gene>
<protein>
    <submittedName>
        <fullName evidence="2">Uncharacterized protein</fullName>
    </submittedName>
</protein>
<feature type="compositionally biased region" description="Polar residues" evidence="1">
    <location>
        <begin position="99"/>
        <end position="112"/>
    </location>
</feature>
<evidence type="ECO:0000313" key="2">
    <source>
        <dbReference type="EMBL" id="CAK7275645.1"/>
    </source>
</evidence>